<proteinExistence type="inferred from homology"/>
<dbReference type="InterPro" id="IPR031730">
    <property type="entry name" value="Carbam_trans_C"/>
</dbReference>
<dbReference type="Gene3D" id="3.30.420.40">
    <property type="match status" value="1"/>
</dbReference>
<reference evidence="4 5" key="3">
    <citation type="submission" date="2020-02" db="EMBL/GenBank/DDBJ databases">
        <title>Flavobacterium profundi sp. nov., isolated from a deep-sea seamount.</title>
        <authorList>
            <person name="Zhang D.-C."/>
        </authorList>
    </citation>
    <scope>NUCLEOTIDE SEQUENCE [LARGE SCALE GENOMIC DNA]</scope>
    <source>
        <strain evidence="4 5">EC11</strain>
    </source>
</reference>
<dbReference type="EMBL" id="VEVQ02000007">
    <property type="protein sequence ID" value="NHN26451.1"/>
    <property type="molecule type" value="Genomic_DNA"/>
</dbReference>
<reference evidence="5" key="1">
    <citation type="submission" date="2019-05" db="EMBL/GenBank/DDBJ databases">
        <title>Flavobacterium profundi sp. nov., isolated from a deep-sea seamount.</title>
        <authorList>
            <person name="Zhang D.-C."/>
        </authorList>
    </citation>
    <scope>NUCLEOTIDE SEQUENCE [LARGE SCALE GENOMIC DNA]</scope>
    <source>
        <strain evidence="5">EC11</strain>
    </source>
</reference>
<feature type="domain" description="Carbamoyltransferase" evidence="2">
    <location>
        <begin position="8"/>
        <end position="66"/>
    </location>
</feature>
<keyword evidence="4" id="KW-0808">Transferase</keyword>
<dbReference type="GO" id="GO:0016740">
    <property type="term" value="F:transferase activity"/>
    <property type="evidence" value="ECO:0007669"/>
    <property type="project" value="UniProtKB-KW"/>
</dbReference>
<dbReference type="Proteomes" id="UP000817854">
    <property type="component" value="Unassembled WGS sequence"/>
</dbReference>
<dbReference type="SUPFAM" id="SSF53067">
    <property type="entry name" value="Actin-like ATPase domain"/>
    <property type="match status" value="1"/>
</dbReference>
<feature type="domain" description="Carbamoyltransferase C-terminal" evidence="3">
    <location>
        <begin position="396"/>
        <end position="565"/>
    </location>
</feature>
<comment type="similarity">
    <text evidence="1">Belongs to the NodU/CmcH family.</text>
</comment>
<dbReference type="InterPro" id="IPR043129">
    <property type="entry name" value="ATPase_NBD"/>
</dbReference>
<evidence type="ECO:0000259" key="2">
    <source>
        <dbReference type="Pfam" id="PF02543"/>
    </source>
</evidence>
<protein>
    <submittedName>
        <fullName evidence="4">Transferase</fullName>
    </submittedName>
</protein>
<dbReference type="CDD" id="cd24098">
    <property type="entry name" value="ASKHA_NBD_TobZ_N"/>
    <property type="match status" value="1"/>
</dbReference>
<dbReference type="RefSeq" id="WP_140962775.1">
    <property type="nucleotide sequence ID" value="NZ_VEVQ02000007.1"/>
</dbReference>
<evidence type="ECO:0000313" key="5">
    <source>
        <dbReference type="Proteomes" id="UP000817854"/>
    </source>
</evidence>
<evidence type="ECO:0000313" key="4">
    <source>
        <dbReference type="EMBL" id="NHN26451.1"/>
    </source>
</evidence>
<dbReference type="PANTHER" id="PTHR34847">
    <property type="entry name" value="NODULATION PROTEIN U"/>
    <property type="match status" value="1"/>
</dbReference>
<feature type="domain" description="Carbamoyltransferase" evidence="2">
    <location>
        <begin position="91"/>
        <end position="338"/>
    </location>
</feature>
<evidence type="ECO:0000259" key="3">
    <source>
        <dbReference type="Pfam" id="PF16861"/>
    </source>
</evidence>
<dbReference type="Pfam" id="PF02543">
    <property type="entry name" value="Carbam_trans_N"/>
    <property type="match status" value="2"/>
</dbReference>
<keyword evidence="5" id="KW-1185">Reference proteome</keyword>
<dbReference type="Gene3D" id="3.90.870.20">
    <property type="entry name" value="Carbamoyltransferase, C-terminal domain"/>
    <property type="match status" value="1"/>
</dbReference>
<dbReference type="PANTHER" id="PTHR34847:SF1">
    <property type="entry name" value="NODULATION PROTEIN U"/>
    <property type="match status" value="1"/>
</dbReference>
<name>A0ABX0ISB3_9FLAO</name>
<dbReference type="InterPro" id="IPR038152">
    <property type="entry name" value="Carbam_trans_C_sf"/>
</dbReference>
<evidence type="ECO:0000256" key="1">
    <source>
        <dbReference type="ARBA" id="ARBA00006129"/>
    </source>
</evidence>
<dbReference type="Pfam" id="PF16861">
    <property type="entry name" value="Carbam_trans_C"/>
    <property type="match status" value="1"/>
</dbReference>
<reference evidence="4 5" key="2">
    <citation type="submission" date="2019-05" db="EMBL/GenBank/DDBJ databases">
        <authorList>
            <person name="Lianzixin W."/>
        </authorList>
    </citation>
    <scope>NUCLEOTIDE SEQUENCE [LARGE SCALE GENOMIC DNA]</scope>
    <source>
        <strain evidence="4 5">EC11</strain>
    </source>
</reference>
<comment type="caution">
    <text evidence="4">The sequence shown here is derived from an EMBL/GenBank/DDBJ whole genome shotgun (WGS) entry which is preliminary data.</text>
</comment>
<dbReference type="InterPro" id="IPR051338">
    <property type="entry name" value="NodU/CmcH_Carbamoyltrnsfr"/>
</dbReference>
<sequence>MTKPIYILGTGLSHNGSAVLLKDGCICVAIEKERLTRIKHDGGNDSIAIQYCLDAEGIQLKDIVLVVQCENFVIPKREIFKGKRLFAGTLEPKIITISHHLAHAYSAVGTSPFATCNVMVVDGCGSPLDQFLALHPEQKELIDEAILSEVQMQCEKDSFYYFDGQNMTPLVKDFSIMSQNSTNSLSLPTTQHSIGGFYATISNYVFGNMDDVGKLMGLAPYGKSGVYDFEVFRFDEKRLFVNEDWKRHFSNPSKGYSYFKEHFNYYANVAKWAQEQVEKSVLKLISIRANQFSNENLCYSGGVALNAVANAKLEDSRVAENVYFEPAASDNGLALGCAYYGWLEYMKLPKVLHNGSTCFGKQYSLEEINKVLKNENVEEYQISKFHQENELFEYCAKELNQGKTIAWFQSGSEFGPRSLGRRSILAHPGIENMKNHINTNIKFREDFRPFAPAILKDKVKDYFEEGRESPYMILVDKTKEEHLKTLKNVTHCDGSARVQTVDVLRNPKFHKLIEAFYKESGIPVLLNTSLNRKGMPIVETPKHAIDLFKETALDILVLENIVLKKN</sequence>
<gene>
    <name evidence="4" type="ORF">FIA58_012260</name>
</gene>
<organism evidence="4 5">
    <name type="scientific">Flavobacterium jejuense</name>
    <dbReference type="NCBI Taxonomy" id="1544455"/>
    <lineage>
        <taxon>Bacteria</taxon>
        <taxon>Pseudomonadati</taxon>
        <taxon>Bacteroidota</taxon>
        <taxon>Flavobacteriia</taxon>
        <taxon>Flavobacteriales</taxon>
        <taxon>Flavobacteriaceae</taxon>
        <taxon>Flavobacterium</taxon>
    </lineage>
</organism>
<accession>A0ABX0ISB3</accession>
<dbReference type="InterPro" id="IPR003696">
    <property type="entry name" value="Carbtransf_dom"/>
</dbReference>